<evidence type="ECO:0008006" key="4">
    <source>
        <dbReference type="Google" id="ProtNLM"/>
    </source>
</evidence>
<feature type="transmembrane region" description="Helical" evidence="1">
    <location>
        <begin position="93"/>
        <end position="110"/>
    </location>
</feature>
<gene>
    <name evidence="2" type="ORF">SAMN04488597_13215</name>
</gene>
<feature type="transmembrane region" description="Helical" evidence="1">
    <location>
        <begin position="299"/>
        <end position="319"/>
    </location>
</feature>
<feature type="transmembrane region" description="Helical" evidence="1">
    <location>
        <begin position="261"/>
        <end position="279"/>
    </location>
</feature>
<keyword evidence="1" id="KW-1133">Transmembrane helix</keyword>
<feature type="transmembrane region" description="Helical" evidence="1">
    <location>
        <begin position="161"/>
        <end position="188"/>
    </location>
</feature>
<keyword evidence="1" id="KW-0472">Membrane</keyword>
<evidence type="ECO:0000256" key="1">
    <source>
        <dbReference type="SAM" id="Phobius"/>
    </source>
</evidence>
<feature type="transmembrane region" description="Helical" evidence="1">
    <location>
        <begin position="331"/>
        <end position="348"/>
    </location>
</feature>
<accession>A0A1G6SSI7</accession>
<dbReference type="Proteomes" id="UP000324896">
    <property type="component" value="Unassembled WGS sequence"/>
</dbReference>
<dbReference type="RefSeq" id="WP_149796937.1">
    <property type="nucleotide sequence ID" value="NZ_FMYT01000032.1"/>
</dbReference>
<reference evidence="2 3" key="1">
    <citation type="submission" date="2016-10" db="EMBL/GenBank/DDBJ databases">
        <authorList>
            <person name="Varghese N."/>
            <person name="Submissions S."/>
        </authorList>
    </citation>
    <scope>NUCLEOTIDE SEQUENCE [LARGE SCALE GENOMIC DNA]</scope>
    <source>
        <strain evidence="2 3">WG10</strain>
    </source>
</reference>
<dbReference type="EMBL" id="FMYT01000032">
    <property type="protein sequence ID" value="SDD19095.1"/>
    <property type="molecule type" value="Genomic_DNA"/>
</dbReference>
<proteinExistence type="predicted"/>
<name>A0A1G6SSI7_9FIRM</name>
<protein>
    <recommendedName>
        <fullName evidence="4">Wzy</fullName>
    </recommendedName>
</protein>
<evidence type="ECO:0000313" key="2">
    <source>
        <dbReference type="EMBL" id="SDD19095.1"/>
    </source>
</evidence>
<dbReference type="AlphaFoldDB" id="A0A1G6SSI7"/>
<sequence length="380" mass="46042">MITIFLLIMILFVFLVKNNDWDNRLIFFGLFFPVLLFLLWYLEFSLTNLSFFISDENFYINNAKNGILEFGDRFLWNFVNYVIYNYDIYLDGLALKIINIPIFAFWLYYLKKIFEYKTIYLLPLFLPYTAWLSIFNLRDISIQLFTALSVYLYFKNQKLLSLIFLIALYLSRPYICLIVIISIILFEIPNILFNLKIILIRLQIKKQHLIFLVLLPFLSIILFYISKNILIERIMQYYRWFNHLLDNDMHSNISLFNYPYYLARYAFGPLPLSLLGRLSEGGSPLWGFFDDLTLFLHQTIYFIILAYLLFNFKYIFILIKQFSKTEKVVSFVYLLYWPIYSFFRLGAPHQRQKLPFQIIIFIIFLKILNLKYSKRNRWLN</sequence>
<feature type="transmembrane region" description="Helical" evidence="1">
    <location>
        <begin position="354"/>
        <end position="372"/>
    </location>
</feature>
<feature type="transmembrane region" description="Helical" evidence="1">
    <location>
        <begin position="25"/>
        <end position="42"/>
    </location>
</feature>
<organism evidence="2 3">
    <name type="scientific">Halanaerobium congolense</name>
    <dbReference type="NCBI Taxonomy" id="54121"/>
    <lineage>
        <taxon>Bacteria</taxon>
        <taxon>Bacillati</taxon>
        <taxon>Bacillota</taxon>
        <taxon>Clostridia</taxon>
        <taxon>Halanaerobiales</taxon>
        <taxon>Halanaerobiaceae</taxon>
        <taxon>Halanaerobium</taxon>
    </lineage>
</organism>
<keyword evidence="1" id="KW-0812">Transmembrane</keyword>
<feature type="transmembrane region" description="Helical" evidence="1">
    <location>
        <begin position="208"/>
        <end position="225"/>
    </location>
</feature>
<evidence type="ECO:0000313" key="3">
    <source>
        <dbReference type="Proteomes" id="UP000324896"/>
    </source>
</evidence>